<comment type="caution">
    <text evidence="2">The sequence shown here is derived from an EMBL/GenBank/DDBJ whole genome shotgun (WGS) entry which is preliminary data.</text>
</comment>
<organism evidence="2 3">
    <name type="scientific">Clostridium beijerinckii</name>
    <name type="common">Clostridium MP</name>
    <dbReference type="NCBI Taxonomy" id="1520"/>
    <lineage>
        <taxon>Bacteria</taxon>
        <taxon>Bacillati</taxon>
        <taxon>Bacillota</taxon>
        <taxon>Clostridia</taxon>
        <taxon>Eubacteriales</taxon>
        <taxon>Clostridiaceae</taxon>
        <taxon>Clostridium</taxon>
    </lineage>
</organism>
<dbReference type="InterPro" id="IPR011009">
    <property type="entry name" value="Kinase-like_dom_sf"/>
</dbReference>
<gene>
    <name evidence="2" type="ORF">B0H41_000768</name>
</gene>
<dbReference type="AlphaFoldDB" id="A0AAX0AWU4"/>
<protein>
    <submittedName>
        <fullName evidence="2">Serine/threonine protein kinase</fullName>
    </submittedName>
</protein>
<dbReference type="GO" id="GO:0005524">
    <property type="term" value="F:ATP binding"/>
    <property type="evidence" value="ECO:0007669"/>
    <property type="project" value="UniProtKB-UniRule"/>
</dbReference>
<dbReference type="PROSITE" id="PS00107">
    <property type="entry name" value="PROTEIN_KINASE_ATP"/>
    <property type="match status" value="1"/>
</dbReference>
<keyword evidence="2" id="KW-0723">Serine/threonine-protein kinase</keyword>
<dbReference type="Gene3D" id="3.30.200.20">
    <property type="entry name" value="Phosphorylase Kinase, domain 1"/>
    <property type="match status" value="1"/>
</dbReference>
<keyword evidence="2" id="KW-0808">Transferase</keyword>
<reference evidence="2" key="2">
    <citation type="journal article" date="2022" name="Nat. Biotechnol.">
        <title>Carbon-negative production of acetone and isopropanol by gas fermentation at industrial pilot scale.</title>
        <authorList>
            <person name="Liew F.E."/>
            <person name="Nogle R."/>
            <person name="Abdalla T."/>
            <person name="Rasor B.J."/>
            <person name="Canter C."/>
            <person name="Jensen R.O."/>
            <person name="Wang L."/>
            <person name="Strutz J."/>
            <person name="Chirania P."/>
            <person name="De Tissera S."/>
            <person name="Mueller A.P."/>
            <person name="Ruan Z."/>
            <person name="Gao A."/>
            <person name="Tran L."/>
            <person name="Engle N.L."/>
            <person name="Bromley J.C."/>
            <person name="Daniell J."/>
            <person name="Conrado R."/>
            <person name="Tschaplinski T.J."/>
            <person name="Giannone R.J."/>
            <person name="Hettich R.L."/>
            <person name="Karim A.S."/>
            <person name="Simpson S.D."/>
            <person name="Brown S.D."/>
            <person name="Leang C."/>
            <person name="Jewett M.C."/>
            <person name="Kopke M."/>
        </authorList>
    </citation>
    <scope>NUCLEOTIDE SEQUENCE</scope>
    <source>
        <strain evidence="2">DJ080</strain>
    </source>
</reference>
<accession>A0AAX0AWU4</accession>
<evidence type="ECO:0000313" key="3">
    <source>
        <dbReference type="Proteomes" id="UP001193748"/>
    </source>
</evidence>
<reference evidence="2" key="1">
    <citation type="submission" date="2020-05" db="EMBL/GenBank/DDBJ databases">
        <authorList>
            <person name="Brown S."/>
            <person name="Huntemann M."/>
            <person name="Clum A."/>
            <person name="Spunde A."/>
            <person name="Palaniappan K."/>
            <person name="Ritter S."/>
            <person name="Mikhailova N."/>
            <person name="Chen I.-M."/>
            <person name="Stamatis D."/>
            <person name="Reddy T."/>
            <person name="O'Malley R."/>
            <person name="Daum C."/>
            <person name="Shapiro N."/>
            <person name="Ivanova N."/>
            <person name="Kyrpides N."/>
            <person name="Woyke T."/>
        </authorList>
    </citation>
    <scope>NUCLEOTIDE SEQUENCE</scope>
    <source>
        <strain evidence="2">DJ080</strain>
    </source>
</reference>
<feature type="binding site" evidence="1">
    <location>
        <position position="42"/>
    </location>
    <ligand>
        <name>ATP</name>
        <dbReference type="ChEBI" id="CHEBI:30616"/>
    </ligand>
</feature>
<dbReference type="SUPFAM" id="SSF56112">
    <property type="entry name" value="Protein kinase-like (PK-like)"/>
    <property type="match status" value="1"/>
</dbReference>
<name>A0AAX0AWU4_CLOBE</name>
<evidence type="ECO:0000313" key="2">
    <source>
        <dbReference type="EMBL" id="NRT87089.1"/>
    </source>
</evidence>
<sequence>MDRYYNINEIINGYSIIKVIGEGRYGIAYLAINDKGEKFVIKQLKEDMLEKLEKNCSMKRKYYKV</sequence>
<dbReference type="GO" id="GO:0004674">
    <property type="term" value="F:protein serine/threonine kinase activity"/>
    <property type="evidence" value="ECO:0007669"/>
    <property type="project" value="UniProtKB-KW"/>
</dbReference>
<dbReference type="RefSeq" id="WP_241414992.1">
    <property type="nucleotide sequence ID" value="NZ_JABSWW010000001.1"/>
</dbReference>
<keyword evidence="2" id="KW-0418">Kinase</keyword>
<dbReference type="EMBL" id="JABSWW010000001">
    <property type="protein sequence ID" value="NRT87089.1"/>
    <property type="molecule type" value="Genomic_DNA"/>
</dbReference>
<keyword evidence="1" id="KW-0067">ATP-binding</keyword>
<dbReference type="InterPro" id="IPR017441">
    <property type="entry name" value="Protein_kinase_ATP_BS"/>
</dbReference>
<dbReference type="Proteomes" id="UP001193748">
    <property type="component" value="Unassembled WGS sequence"/>
</dbReference>
<evidence type="ECO:0000256" key="1">
    <source>
        <dbReference type="PROSITE-ProRule" id="PRU10141"/>
    </source>
</evidence>
<proteinExistence type="predicted"/>
<keyword evidence="1" id="KW-0547">Nucleotide-binding</keyword>